<evidence type="ECO:0000256" key="2">
    <source>
        <dbReference type="ARBA" id="ARBA00022741"/>
    </source>
</evidence>
<evidence type="ECO:0000259" key="5">
    <source>
        <dbReference type="PROSITE" id="PS50893"/>
    </source>
</evidence>
<dbReference type="InterPro" id="IPR050611">
    <property type="entry name" value="ABCF"/>
</dbReference>
<dbReference type="CDD" id="cd03221">
    <property type="entry name" value="ABCF_EF-3"/>
    <property type="match status" value="1"/>
</dbReference>
<dbReference type="Pfam" id="PF00005">
    <property type="entry name" value="ABC_tran"/>
    <property type="match status" value="2"/>
</dbReference>
<accession>A0A2H1L3U4</accession>
<keyword evidence="1" id="KW-0677">Repeat</keyword>
<dbReference type="PROSITE" id="PS50893">
    <property type="entry name" value="ABC_TRANSPORTER_2"/>
    <property type="match status" value="1"/>
</dbReference>
<keyword evidence="2" id="KW-0547">Nucleotide-binding</keyword>
<evidence type="ECO:0000313" key="7">
    <source>
        <dbReference type="Proteomes" id="UP000234462"/>
    </source>
</evidence>
<dbReference type="InterPro" id="IPR003593">
    <property type="entry name" value="AAA+_ATPase"/>
</dbReference>
<dbReference type="Gene3D" id="3.40.50.300">
    <property type="entry name" value="P-loop containing nucleotide triphosphate hydrolases"/>
    <property type="match status" value="3"/>
</dbReference>
<organism evidence="6 7">
    <name type="scientific">Brevibacterium jeotgali</name>
    <dbReference type="NCBI Taxonomy" id="1262550"/>
    <lineage>
        <taxon>Bacteria</taxon>
        <taxon>Bacillati</taxon>
        <taxon>Actinomycetota</taxon>
        <taxon>Actinomycetes</taxon>
        <taxon>Micrococcales</taxon>
        <taxon>Brevibacteriaceae</taxon>
        <taxon>Brevibacterium</taxon>
    </lineage>
</organism>
<dbReference type="PANTHER" id="PTHR19211:SF14">
    <property type="entry name" value="ATP-BINDING CASSETTE SUB-FAMILY F MEMBER 1"/>
    <property type="match status" value="1"/>
</dbReference>
<dbReference type="SUPFAM" id="SSF52540">
    <property type="entry name" value="P-loop containing nucleoside triphosphate hydrolases"/>
    <property type="match status" value="2"/>
</dbReference>
<keyword evidence="7" id="KW-1185">Reference proteome</keyword>
<keyword evidence="3 6" id="KW-0067">ATP-binding</keyword>
<dbReference type="PANTHER" id="PTHR19211">
    <property type="entry name" value="ATP-BINDING TRANSPORT PROTEIN-RELATED"/>
    <property type="match status" value="1"/>
</dbReference>
<dbReference type="InterPro" id="IPR003439">
    <property type="entry name" value="ABC_transporter-like_ATP-bd"/>
</dbReference>
<evidence type="ECO:0000256" key="4">
    <source>
        <dbReference type="SAM" id="MobiDB-lite"/>
    </source>
</evidence>
<dbReference type="EMBL" id="FXZM01000004">
    <property type="protein sequence ID" value="SMY11568.1"/>
    <property type="molecule type" value="Genomic_DNA"/>
</dbReference>
<reference evidence="7" key="1">
    <citation type="submission" date="2017-03" db="EMBL/GenBank/DDBJ databases">
        <authorList>
            <person name="Monnet C."/>
        </authorList>
    </citation>
    <scope>NUCLEOTIDE SEQUENCE [LARGE SCALE GENOMIC DNA]</scope>
    <source>
        <strain evidence="7">SJ5-8</strain>
    </source>
</reference>
<evidence type="ECO:0000256" key="1">
    <source>
        <dbReference type="ARBA" id="ARBA00022737"/>
    </source>
</evidence>
<protein>
    <submittedName>
        <fullName evidence="6">Macrolide transport system ATP-binding/permease protein</fullName>
    </submittedName>
</protein>
<name>A0A2H1L3U4_9MICO</name>
<dbReference type="FunFam" id="3.40.50.300:FF:000011">
    <property type="entry name" value="Putative ABC transporter ATP-binding component"/>
    <property type="match status" value="1"/>
</dbReference>
<feature type="compositionally biased region" description="Low complexity" evidence="4">
    <location>
        <begin position="1"/>
        <end position="26"/>
    </location>
</feature>
<feature type="region of interest" description="Disordered" evidence="4">
    <location>
        <begin position="1"/>
        <end position="39"/>
    </location>
</feature>
<evidence type="ECO:0000313" key="6">
    <source>
        <dbReference type="EMBL" id="SMY11568.1"/>
    </source>
</evidence>
<sequence length="565" mass="59735">MSYTPFSSSHPTTSSRSTASSRLASSPDAGAPLTGATITDAPLTGATVTDAPVSGAPVGDRAHIRARDIAHSPGGHPLLTGVDVTVSASTKLAVVGENGSGKTTLLRILSGRLVPDAGSVDRAGTLAIADQELPAHPDATVGDLADEAIAPARTALAALDVAAAAMAAETGRSSAAAGNGAGCDPEDAYARALELCTQLDAWDAERHVDIALEALGAVTDRSRRLAHLSVGQRCRVRLACVLGAQPDLLMLDEPTNHLDAAGLDFLTAALRSRAGGLLVVSHDAALLADVAYEFLDLDPSADRRPRLYGGGWDGWRTGRARDREAWRSAYDAQQAEHRRLRESVDQARSRLSTGWRPDKGVDKHARQSRAPGIVQSLHRREDELRRHALTVPPPPQRLTVPAGRAQEGAPLLTADEVAVAGRSPHPVSVGIAGGDRLLVVGPNGAGKSTLLSMLGGTLEPDEGRVRRHGAMTVGLLGQEDEADEGHRSPGQLRRRRLTQMLSREPDVLLLDEPTNHLSMSLVDDLLDGLEEARAAVVVATHDRQVLRRLAQWPRVELAHGGRRRV</sequence>
<dbReference type="SMART" id="SM00382">
    <property type="entry name" value="AAA"/>
    <property type="match status" value="2"/>
</dbReference>
<dbReference type="Proteomes" id="UP000234462">
    <property type="component" value="Unassembled WGS sequence"/>
</dbReference>
<dbReference type="InterPro" id="IPR027417">
    <property type="entry name" value="P-loop_NTPase"/>
</dbReference>
<proteinExistence type="predicted"/>
<evidence type="ECO:0000256" key="3">
    <source>
        <dbReference type="ARBA" id="ARBA00022840"/>
    </source>
</evidence>
<gene>
    <name evidence="6" type="ORF">BJEO58_01153</name>
</gene>
<feature type="domain" description="ABC transporter" evidence="5">
    <location>
        <begin position="64"/>
        <end position="324"/>
    </location>
</feature>
<dbReference type="GO" id="GO:0005524">
    <property type="term" value="F:ATP binding"/>
    <property type="evidence" value="ECO:0007669"/>
    <property type="project" value="UniProtKB-KW"/>
</dbReference>
<dbReference type="GO" id="GO:0016887">
    <property type="term" value="F:ATP hydrolysis activity"/>
    <property type="evidence" value="ECO:0007669"/>
    <property type="project" value="InterPro"/>
</dbReference>
<dbReference type="AlphaFoldDB" id="A0A2H1L3U4"/>